<dbReference type="Proteomes" id="UP000230779">
    <property type="component" value="Unassembled WGS sequence"/>
</dbReference>
<comment type="caution">
    <text evidence="1">The sequence shown here is derived from an EMBL/GenBank/DDBJ whole genome shotgun (WGS) entry which is preliminary data.</text>
</comment>
<evidence type="ECO:0000313" key="1">
    <source>
        <dbReference type="EMBL" id="PIY96771.1"/>
    </source>
</evidence>
<gene>
    <name evidence="1" type="ORF">COY66_02920</name>
</gene>
<evidence type="ECO:0008006" key="3">
    <source>
        <dbReference type="Google" id="ProtNLM"/>
    </source>
</evidence>
<reference evidence="1 2" key="1">
    <citation type="submission" date="2017-09" db="EMBL/GenBank/DDBJ databases">
        <title>Depth-based differentiation of microbial function through sediment-hosted aquifers and enrichment of novel symbionts in the deep terrestrial subsurface.</title>
        <authorList>
            <person name="Probst A.J."/>
            <person name="Ladd B."/>
            <person name="Jarett J.K."/>
            <person name="Geller-Mcgrath D.E."/>
            <person name="Sieber C.M."/>
            <person name="Emerson J.B."/>
            <person name="Anantharaman K."/>
            <person name="Thomas B.C."/>
            <person name="Malmstrom R."/>
            <person name="Stieglmeier M."/>
            <person name="Klingl A."/>
            <person name="Woyke T."/>
            <person name="Ryan C.M."/>
            <person name="Banfield J.F."/>
        </authorList>
    </citation>
    <scope>NUCLEOTIDE SEQUENCE [LARGE SCALE GENOMIC DNA]</scope>
    <source>
        <strain evidence="1">CG_4_10_14_0_8_um_filter_42_10</strain>
    </source>
</reference>
<protein>
    <recommendedName>
        <fullName evidence="3">PNPLA domain-containing protein</fullName>
    </recommendedName>
</protein>
<proteinExistence type="predicted"/>
<name>A0A2M7RJY7_9BACT</name>
<evidence type="ECO:0000313" key="2">
    <source>
        <dbReference type="Proteomes" id="UP000230779"/>
    </source>
</evidence>
<accession>A0A2M7RJY7</accession>
<dbReference type="InterPro" id="IPR016035">
    <property type="entry name" value="Acyl_Trfase/lysoPLipase"/>
</dbReference>
<dbReference type="EMBL" id="PFMD01000028">
    <property type="protein sequence ID" value="PIY96771.1"/>
    <property type="molecule type" value="Genomic_DNA"/>
</dbReference>
<organism evidence="1 2">
    <name type="scientific">Candidatus Kerfeldbacteria bacterium CG_4_10_14_0_8_um_filter_42_10</name>
    <dbReference type="NCBI Taxonomy" id="2014248"/>
    <lineage>
        <taxon>Bacteria</taxon>
        <taxon>Candidatus Kerfeldiibacteriota</taxon>
    </lineage>
</organism>
<dbReference type="SUPFAM" id="SSF52151">
    <property type="entry name" value="FabD/lysophospholipase-like"/>
    <property type="match status" value="1"/>
</dbReference>
<dbReference type="AlphaFoldDB" id="A0A2M7RJY7"/>
<sequence length="295" mass="33216">MNNRFILFVGGGSLAGVFGAGAVTALQKMDCYNQIEAVYGVSVGVFIGAYFLTRQTELGSSIFYEDLTHDFVFPKRIPKGLIQRLWHGYVKPFAPEKILNAVDLNYLFEVVKHRKPLDIPRLKSQGTPLFAKLLNLKTGEVVYQRVDNSNDPLTVIESAVSIAPYYFSYRNTYGHIDAAPKEPIGLKYLVEKYPGQKIVMILNQSLDRKFRHHLKNVLEGIGANPMYDLPFFDYLTNKEKSLRTDLALAKNNSNVLIISPPEGQHSLTFTTNQAKLLSTYEAGKKEAEKISEFVN</sequence>